<evidence type="ECO:0000256" key="1">
    <source>
        <dbReference type="ARBA" id="ARBA00022741"/>
    </source>
</evidence>
<dbReference type="Gene3D" id="3.90.1200.10">
    <property type="match status" value="1"/>
</dbReference>
<dbReference type="PANTHER" id="PTHR33540">
    <property type="entry name" value="TRNA THREONYLCARBAMOYLADENOSINE BIOSYNTHESIS PROTEIN TSAE"/>
    <property type="match status" value="1"/>
</dbReference>
<dbReference type="SUPFAM" id="SSF56112">
    <property type="entry name" value="Protein kinase-like (PK-like)"/>
    <property type="match status" value="1"/>
</dbReference>
<keyword evidence="4" id="KW-0808">Transferase</keyword>
<protein>
    <submittedName>
        <fullName evidence="4">Aminoglycoside phosphotransferase</fullName>
    </submittedName>
</protein>
<keyword evidence="1" id="KW-0547">Nucleotide-binding</keyword>
<dbReference type="OrthoDB" id="9809275at2"/>
<evidence type="ECO:0000256" key="2">
    <source>
        <dbReference type="ARBA" id="ARBA00022840"/>
    </source>
</evidence>
<name>A0A1Z4BZR3_9GAMM</name>
<dbReference type="Proteomes" id="UP000197019">
    <property type="component" value="Chromosome"/>
</dbReference>
<dbReference type="PANTHER" id="PTHR33540:SF1">
    <property type="entry name" value="N-ACETYLMURAMATE_N-ACETYLGLUCOSAMINE KINASE"/>
    <property type="match status" value="1"/>
</dbReference>
<dbReference type="GO" id="GO:0005524">
    <property type="term" value="F:ATP binding"/>
    <property type="evidence" value="ECO:0007669"/>
    <property type="project" value="UniProtKB-KW"/>
</dbReference>
<dbReference type="GO" id="GO:0016740">
    <property type="term" value="F:transferase activity"/>
    <property type="evidence" value="ECO:0007669"/>
    <property type="project" value="UniProtKB-KW"/>
</dbReference>
<keyword evidence="2" id="KW-0067">ATP-binding</keyword>
<dbReference type="InterPro" id="IPR011009">
    <property type="entry name" value="Kinase-like_dom_sf"/>
</dbReference>
<proteinExistence type="predicted"/>
<keyword evidence="5" id="KW-1185">Reference proteome</keyword>
<organism evidence="4 5">
    <name type="scientific">Methylovulum psychrotolerans</name>
    <dbReference type="NCBI Taxonomy" id="1704499"/>
    <lineage>
        <taxon>Bacteria</taxon>
        <taxon>Pseudomonadati</taxon>
        <taxon>Pseudomonadota</taxon>
        <taxon>Gammaproteobacteria</taxon>
        <taxon>Methylococcales</taxon>
        <taxon>Methylococcaceae</taxon>
        <taxon>Methylovulum</taxon>
    </lineage>
</organism>
<dbReference type="AlphaFoldDB" id="A0A1Z4BZR3"/>
<dbReference type="Pfam" id="PF01636">
    <property type="entry name" value="APH"/>
    <property type="match status" value="1"/>
</dbReference>
<evidence type="ECO:0000313" key="4">
    <source>
        <dbReference type="EMBL" id="ASF46777.1"/>
    </source>
</evidence>
<gene>
    <name evidence="4" type="ORF">CEK71_12205</name>
</gene>
<evidence type="ECO:0000259" key="3">
    <source>
        <dbReference type="Pfam" id="PF01636"/>
    </source>
</evidence>
<dbReference type="InterPro" id="IPR002575">
    <property type="entry name" value="Aminoglycoside_PTrfase"/>
</dbReference>
<reference evidence="4 5" key="1">
    <citation type="submission" date="2017-06" db="EMBL/GenBank/DDBJ databases">
        <title>Genome Sequencing of the methanotroph Methylovulum psychrotolerants str. HV10-M2 isolated from a high-altitude environment.</title>
        <authorList>
            <person name="Mateos-Rivera A."/>
        </authorList>
    </citation>
    <scope>NUCLEOTIDE SEQUENCE [LARGE SCALE GENOMIC DNA]</scope>
    <source>
        <strain evidence="4 5">HV10_M2</strain>
    </source>
</reference>
<sequence>MSEDLRTLTLRDWLENDLLLEVTAFRPASSDASFRRYFRITTPDAVLIAMDAPPATENLPAFIKVAGLLAATGLQVPTILGQNLEDGFLLLEDFGSQAFLDTVAKVGPEPYYPQALANLLSLQTHTDSRHFDLPRYDEALLKRELAIFNDWFVGQWLDIELPAAVMADLERVLISSALAQPVVCVHRDYHSRNLMVLADGTLGVLDFQDAVLGPITYDAVSLLRDCYITWPPEQIAHWLADYHQHLQQAGQLTASLAEFTRWFDLMGLQRHLKAIGIFTRLHLRDGKSGYLNDIPRTLGYVQAVTAAYPELAAFDQLLHSQLLPAYRQAAQRITA</sequence>
<accession>A0A1Z4BZR3</accession>
<evidence type="ECO:0000313" key="5">
    <source>
        <dbReference type="Proteomes" id="UP000197019"/>
    </source>
</evidence>
<feature type="domain" description="Aminoglycoside phosphotransferase" evidence="3">
    <location>
        <begin position="25"/>
        <end position="248"/>
    </location>
</feature>
<dbReference type="KEGG" id="mpsy:CEK71_12205"/>
<dbReference type="Gene3D" id="3.30.200.20">
    <property type="entry name" value="Phosphorylase Kinase, domain 1"/>
    <property type="match status" value="1"/>
</dbReference>
<dbReference type="EMBL" id="CP022129">
    <property type="protein sequence ID" value="ASF46777.1"/>
    <property type="molecule type" value="Genomic_DNA"/>
</dbReference>
<dbReference type="RefSeq" id="WP_088619649.1">
    <property type="nucleotide sequence ID" value="NZ_CP022129.1"/>
</dbReference>